<keyword evidence="11 12" id="KW-0472">Membrane</keyword>
<proteinExistence type="inferred from homology"/>
<organism evidence="14 15">
    <name type="scientific">Paenibacillus oryzae</name>
    <dbReference type="NCBI Taxonomy" id="1844972"/>
    <lineage>
        <taxon>Bacteria</taxon>
        <taxon>Bacillati</taxon>
        <taxon>Bacillota</taxon>
        <taxon>Bacilli</taxon>
        <taxon>Bacillales</taxon>
        <taxon>Paenibacillaceae</taxon>
        <taxon>Paenibacillus</taxon>
    </lineage>
</organism>
<dbReference type="PANTHER" id="PTHR39188:SF3">
    <property type="entry name" value="STAGE IV SPORULATION PROTEIN FB"/>
    <property type="match status" value="1"/>
</dbReference>
<keyword evidence="10" id="KW-0482">Metalloprotease</keyword>
<sequence length="293" mass="32302">MIKWGGILWSIHPLFVMVMLASALTGYFMELLVLFVIVLVHELGHVAAAKGFGWRVKEVKLLPFGGVAEVEEAAGVSAKEDVIVALAGPLQNGWMALAAWGLGQLGLWHSEWASYVVEANLMIALFNLLPIHPLDGGKLLHALLGSVCQYYKALLWTARLGLLCSCLMIVAAVVPFWLEEQAVQLNLLVVGLFLFASNRAYSRNVPFLFLRFLTHRERMTNRAMEAGKKASHLVVNGSQSLMSVARLFKREAFHVVYVSEHDGSSLRMLPENAIVRSCLSGLGPHRAVSELLM</sequence>
<comment type="similarity">
    <text evidence="3">Belongs to the peptidase M50B family.</text>
</comment>
<keyword evidence="6" id="KW-0479">Metal-binding</keyword>
<keyword evidence="8" id="KW-0862">Zinc</keyword>
<dbReference type="GO" id="GO:0006508">
    <property type="term" value="P:proteolysis"/>
    <property type="evidence" value="ECO:0007669"/>
    <property type="project" value="UniProtKB-KW"/>
</dbReference>
<feature type="transmembrane region" description="Helical" evidence="12">
    <location>
        <begin position="183"/>
        <end position="201"/>
    </location>
</feature>
<evidence type="ECO:0000256" key="2">
    <source>
        <dbReference type="ARBA" id="ARBA00004141"/>
    </source>
</evidence>
<name>A0A1A5YNY1_9BACL</name>
<feature type="domain" description="Peptidase M50" evidence="13">
    <location>
        <begin position="118"/>
        <end position="148"/>
    </location>
</feature>
<dbReference type="Pfam" id="PF02163">
    <property type="entry name" value="Peptidase_M50"/>
    <property type="match status" value="2"/>
</dbReference>
<comment type="cofactor">
    <cofactor evidence="1">
        <name>Zn(2+)</name>
        <dbReference type="ChEBI" id="CHEBI:29105"/>
    </cofactor>
</comment>
<evidence type="ECO:0000259" key="13">
    <source>
        <dbReference type="Pfam" id="PF02163"/>
    </source>
</evidence>
<dbReference type="AlphaFoldDB" id="A0A1A5YNY1"/>
<dbReference type="EMBL" id="LYPA01000038">
    <property type="protein sequence ID" value="OBR67314.1"/>
    <property type="molecule type" value="Genomic_DNA"/>
</dbReference>
<dbReference type="RefSeq" id="WP_068680620.1">
    <property type="nucleotide sequence ID" value="NZ_LYPA01000038.1"/>
</dbReference>
<evidence type="ECO:0000256" key="8">
    <source>
        <dbReference type="ARBA" id="ARBA00022833"/>
    </source>
</evidence>
<comment type="caution">
    <text evidence="14">The sequence shown here is derived from an EMBL/GenBank/DDBJ whole genome shotgun (WGS) entry which is preliminary data.</text>
</comment>
<evidence type="ECO:0000256" key="5">
    <source>
        <dbReference type="ARBA" id="ARBA00022692"/>
    </source>
</evidence>
<evidence type="ECO:0000256" key="11">
    <source>
        <dbReference type="ARBA" id="ARBA00023136"/>
    </source>
</evidence>
<protein>
    <submittedName>
        <fullName evidence="14">Zn-dependent protease</fullName>
    </submittedName>
</protein>
<keyword evidence="5 12" id="KW-0812">Transmembrane</keyword>
<evidence type="ECO:0000256" key="10">
    <source>
        <dbReference type="ARBA" id="ARBA00023049"/>
    </source>
</evidence>
<dbReference type="STRING" id="1844972.A7K91_19025"/>
<dbReference type="GO" id="GO:0016020">
    <property type="term" value="C:membrane"/>
    <property type="evidence" value="ECO:0007669"/>
    <property type="project" value="UniProtKB-SubCell"/>
</dbReference>
<keyword evidence="4 14" id="KW-0645">Protease</keyword>
<keyword evidence="15" id="KW-1185">Reference proteome</keyword>
<dbReference type="GO" id="GO:0046872">
    <property type="term" value="F:metal ion binding"/>
    <property type="evidence" value="ECO:0007669"/>
    <property type="project" value="UniProtKB-KW"/>
</dbReference>
<evidence type="ECO:0000256" key="6">
    <source>
        <dbReference type="ARBA" id="ARBA00022723"/>
    </source>
</evidence>
<dbReference type="CDD" id="cd06161">
    <property type="entry name" value="S2P-M50_SpoIVFB"/>
    <property type="match status" value="1"/>
</dbReference>
<evidence type="ECO:0000256" key="12">
    <source>
        <dbReference type="SAM" id="Phobius"/>
    </source>
</evidence>
<keyword evidence="7" id="KW-0378">Hydrolase</keyword>
<evidence type="ECO:0000256" key="7">
    <source>
        <dbReference type="ARBA" id="ARBA00022801"/>
    </source>
</evidence>
<dbReference type="Proteomes" id="UP000092024">
    <property type="component" value="Unassembled WGS sequence"/>
</dbReference>
<dbReference type="InterPro" id="IPR008915">
    <property type="entry name" value="Peptidase_M50"/>
</dbReference>
<evidence type="ECO:0000256" key="4">
    <source>
        <dbReference type="ARBA" id="ARBA00022670"/>
    </source>
</evidence>
<accession>A0A1A5YNY1</accession>
<dbReference type="OrthoDB" id="166377at2"/>
<dbReference type="GO" id="GO:0008237">
    <property type="term" value="F:metallopeptidase activity"/>
    <property type="evidence" value="ECO:0007669"/>
    <property type="project" value="UniProtKB-KW"/>
</dbReference>
<evidence type="ECO:0000313" key="14">
    <source>
        <dbReference type="EMBL" id="OBR67314.1"/>
    </source>
</evidence>
<comment type="subcellular location">
    <subcellularLocation>
        <location evidence="2">Membrane</location>
        <topology evidence="2">Multi-pass membrane protein</topology>
    </subcellularLocation>
</comment>
<gene>
    <name evidence="14" type="ORF">A7K91_19025</name>
</gene>
<keyword evidence="9 12" id="KW-1133">Transmembrane helix</keyword>
<dbReference type="PANTHER" id="PTHR39188">
    <property type="entry name" value="MEMBRANE-ASSOCIATED ZINC METALLOPROTEASE M50B"/>
    <property type="match status" value="1"/>
</dbReference>
<reference evidence="14 15" key="1">
    <citation type="submission" date="2016-05" db="EMBL/GenBank/DDBJ databases">
        <title>Paenibacillus oryzae. sp. nov., isolated from the rice root.</title>
        <authorList>
            <person name="Zhang J."/>
            <person name="Zhang X."/>
        </authorList>
    </citation>
    <scope>NUCLEOTIDE SEQUENCE [LARGE SCALE GENOMIC DNA]</scope>
    <source>
        <strain evidence="14 15">1DrF-4</strain>
    </source>
</reference>
<evidence type="ECO:0000313" key="15">
    <source>
        <dbReference type="Proteomes" id="UP000092024"/>
    </source>
</evidence>
<feature type="domain" description="Peptidase M50" evidence="13">
    <location>
        <begin position="31"/>
        <end position="103"/>
    </location>
</feature>
<evidence type="ECO:0000256" key="9">
    <source>
        <dbReference type="ARBA" id="ARBA00022989"/>
    </source>
</evidence>
<evidence type="ECO:0000256" key="1">
    <source>
        <dbReference type="ARBA" id="ARBA00001947"/>
    </source>
</evidence>
<feature type="transmembrane region" description="Helical" evidence="12">
    <location>
        <begin position="153"/>
        <end position="177"/>
    </location>
</feature>
<evidence type="ECO:0000256" key="3">
    <source>
        <dbReference type="ARBA" id="ARBA00007931"/>
    </source>
</evidence>